<evidence type="ECO:0000313" key="13">
    <source>
        <dbReference type="EMBL" id="CAK1583417.1"/>
    </source>
</evidence>
<keyword evidence="10" id="KW-1205">Fibrinolytic toxin</keyword>
<comment type="function">
    <text evidence="9">Fibrinolytic activity; shows preferential cleavage of Arg-Gly bonds in all three fibrinogen chains. Contact with the caterpillars causes severe bleeding, due the anticoagulant effect of the protein.</text>
</comment>
<dbReference type="SUPFAM" id="SSF50494">
    <property type="entry name" value="Trypsin-like serine proteases"/>
    <property type="match status" value="1"/>
</dbReference>
<evidence type="ECO:0000256" key="8">
    <source>
        <dbReference type="ARBA" id="ARBA00023240"/>
    </source>
</evidence>
<evidence type="ECO:0000256" key="3">
    <source>
        <dbReference type="ARBA" id="ARBA00022656"/>
    </source>
</evidence>
<dbReference type="GO" id="GO:0006508">
    <property type="term" value="P:proteolysis"/>
    <property type="evidence" value="ECO:0007669"/>
    <property type="project" value="UniProtKB-KW"/>
</dbReference>
<dbReference type="CDD" id="cd00190">
    <property type="entry name" value="Tryp_SPc"/>
    <property type="match status" value="1"/>
</dbReference>
<gene>
    <name evidence="13" type="ORF">PARMNEM_LOCUS4814</name>
</gene>
<dbReference type="PRINTS" id="PR00722">
    <property type="entry name" value="CHYMOTRYPSIN"/>
</dbReference>
<dbReference type="InterPro" id="IPR033116">
    <property type="entry name" value="TRYPSIN_SER"/>
</dbReference>
<evidence type="ECO:0000313" key="14">
    <source>
        <dbReference type="Proteomes" id="UP001314205"/>
    </source>
</evidence>
<dbReference type="Pfam" id="PF00089">
    <property type="entry name" value="Trypsin"/>
    <property type="match status" value="1"/>
</dbReference>
<keyword evidence="6 11" id="KW-0720">Serine protease</keyword>
<evidence type="ECO:0000256" key="11">
    <source>
        <dbReference type="RuleBase" id="RU363034"/>
    </source>
</evidence>
<sequence length="231" mass="26085">MEPFIVGGHFTKISKFPHSVFLDIECKSNWICGSSVLNQKVLLTAAHCLFECKMRWKISCYAGDEDLRKANVIREAAGFKIHEKYNDKSMANDIAILYLKNNLPLNRYIKRVIIRRSHPAGVLANVAGWGVTDRKTNKDSIVLKMATQKVLPRWVCARFGYLGPGKMCAQSPTPNTSPAQGDSGGALITNDFQQIGLVSFVFEDYPNTPVYTNISYYYDWIKTKSLLLYCE</sequence>
<dbReference type="GO" id="GO:0004252">
    <property type="term" value="F:serine-type endopeptidase activity"/>
    <property type="evidence" value="ECO:0007669"/>
    <property type="project" value="InterPro"/>
</dbReference>
<keyword evidence="8" id="KW-1199">Hemostasis impairing toxin</keyword>
<dbReference type="InterPro" id="IPR001254">
    <property type="entry name" value="Trypsin_dom"/>
</dbReference>
<evidence type="ECO:0000256" key="2">
    <source>
        <dbReference type="ARBA" id="ARBA00007664"/>
    </source>
</evidence>
<dbReference type="SMART" id="SM00020">
    <property type="entry name" value="Tryp_SPc"/>
    <property type="match status" value="1"/>
</dbReference>
<evidence type="ECO:0000259" key="12">
    <source>
        <dbReference type="PROSITE" id="PS50240"/>
    </source>
</evidence>
<dbReference type="PROSITE" id="PS00134">
    <property type="entry name" value="TRYPSIN_HIS"/>
    <property type="match status" value="1"/>
</dbReference>
<keyword evidence="5 11" id="KW-0378">Hydrolase</keyword>
<reference evidence="13 14" key="1">
    <citation type="submission" date="2023-11" db="EMBL/GenBank/DDBJ databases">
        <authorList>
            <person name="Hedman E."/>
            <person name="Englund M."/>
            <person name="Stromberg M."/>
            <person name="Nyberg Akerstrom W."/>
            <person name="Nylinder S."/>
            <person name="Jareborg N."/>
            <person name="Kallberg Y."/>
            <person name="Kronander E."/>
        </authorList>
    </citation>
    <scope>NUCLEOTIDE SEQUENCE [LARGE SCALE GENOMIC DNA]</scope>
</reference>
<dbReference type="InterPro" id="IPR001314">
    <property type="entry name" value="Peptidase_S1A"/>
</dbReference>
<organism evidence="13 14">
    <name type="scientific">Parnassius mnemosyne</name>
    <name type="common">clouded apollo</name>
    <dbReference type="NCBI Taxonomy" id="213953"/>
    <lineage>
        <taxon>Eukaryota</taxon>
        <taxon>Metazoa</taxon>
        <taxon>Ecdysozoa</taxon>
        <taxon>Arthropoda</taxon>
        <taxon>Hexapoda</taxon>
        <taxon>Insecta</taxon>
        <taxon>Pterygota</taxon>
        <taxon>Neoptera</taxon>
        <taxon>Endopterygota</taxon>
        <taxon>Lepidoptera</taxon>
        <taxon>Glossata</taxon>
        <taxon>Ditrysia</taxon>
        <taxon>Papilionoidea</taxon>
        <taxon>Papilionidae</taxon>
        <taxon>Parnassiinae</taxon>
        <taxon>Parnassini</taxon>
        <taxon>Parnassius</taxon>
        <taxon>Driopa</taxon>
    </lineage>
</organism>
<dbReference type="GO" id="GO:0005576">
    <property type="term" value="C:extracellular region"/>
    <property type="evidence" value="ECO:0007669"/>
    <property type="project" value="UniProtKB-SubCell"/>
</dbReference>
<evidence type="ECO:0000256" key="10">
    <source>
        <dbReference type="ARBA" id="ARBA00084094"/>
    </source>
</evidence>
<keyword evidence="7" id="KW-1015">Disulfide bond</keyword>
<dbReference type="Gene3D" id="2.40.10.10">
    <property type="entry name" value="Trypsin-like serine proteases"/>
    <property type="match status" value="1"/>
</dbReference>
<evidence type="ECO:0000256" key="1">
    <source>
        <dbReference type="ARBA" id="ARBA00004239"/>
    </source>
</evidence>
<evidence type="ECO:0000256" key="5">
    <source>
        <dbReference type="ARBA" id="ARBA00022801"/>
    </source>
</evidence>
<name>A0AAV1KNG4_9NEOP</name>
<dbReference type="GO" id="GO:0090729">
    <property type="term" value="F:toxin activity"/>
    <property type="evidence" value="ECO:0007669"/>
    <property type="project" value="UniProtKB-KW"/>
</dbReference>
<accession>A0AAV1KNG4</accession>
<dbReference type="PROSITE" id="PS50240">
    <property type="entry name" value="TRYPSIN_DOM"/>
    <property type="match status" value="1"/>
</dbReference>
<dbReference type="InterPro" id="IPR018114">
    <property type="entry name" value="TRYPSIN_HIS"/>
</dbReference>
<keyword evidence="3" id="KW-0800">Toxin</keyword>
<feature type="domain" description="Peptidase S1" evidence="12">
    <location>
        <begin position="5"/>
        <end position="226"/>
    </location>
</feature>
<dbReference type="AlphaFoldDB" id="A0AAV1KNG4"/>
<evidence type="ECO:0000256" key="7">
    <source>
        <dbReference type="ARBA" id="ARBA00023157"/>
    </source>
</evidence>
<dbReference type="InterPro" id="IPR009003">
    <property type="entry name" value="Peptidase_S1_PA"/>
</dbReference>
<dbReference type="InterPro" id="IPR050430">
    <property type="entry name" value="Peptidase_S1"/>
</dbReference>
<keyword evidence="4 11" id="KW-0645">Protease</keyword>
<protein>
    <recommendedName>
        <fullName evidence="12">Peptidase S1 domain-containing protein</fullName>
    </recommendedName>
</protein>
<dbReference type="FunFam" id="2.40.10.10:FF:000068">
    <property type="entry name" value="transmembrane protease serine 2"/>
    <property type="match status" value="1"/>
</dbReference>
<dbReference type="PROSITE" id="PS00135">
    <property type="entry name" value="TRYPSIN_SER"/>
    <property type="match status" value="1"/>
</dbReference>
<dbReference type="EMBL" id="CAVLGL010000057">
    <property type="protein sequence ID" value="CAK1583417.1"/>
    <property type="molecule type" value="Genomic_DNA"/>
</dbReference>
<keyword evidence="14" id="KW-1185">Reference proteome</keyword>
<comment type="caution">
    <text evidence="13">The sequence shown here is derived from an EMBL/GenBank/DDBJ whole genome shotgun (WGS) entry which is preliminary data.</text>
</comment>
<comment type="similarity">
    <text evidence="2">Belongs to the peptidase S1 family.</text>
</comment>
<evidence type="ECO:0000256" key="4">
    <source>
        <dbReference type="ARBA" id="ARBA00022670"/>
    </source>
</evidence>
<evidence type="ECO:0000256" key="9">
    <source>
        <dbReference type="ARBA" id="ARBA00055534"/>
    </source>
</evidence>
<comment type="subcellular location">
    <subcellularLocation>
        <location evidence="1">Secreted</location>
        <location evidence="1">Extracellular space</location>
    </subcellularLocation>
</comment>
<dbReference type="Proteomes" id="UP001314205">
    <property type="component" value="Unassembled WGS sequence"/>
</dbReference>
<dbReference type="InterPro" id="IPR043504">
    <property type="entry name" value="Peptidase_S1_PA_chymotrypsin"/>
</dbReference>
<proteinExistence type="inferred from homology"/>
<dbReference type="PANTHER" id="PTHR24276:SF91">
    <property type="entry name" value="AT26814P-RELATED"/>
    <property type="match status" value="1"/>
</dbReference>
<dbReference type="PANTHER" id="PTHR24276">
    <property type="entry name" value="POLYSERASE-RELATED"/>
    <property type="match status" value="1"/>
</dbReference>
<evidence type="ECO:0000256" key="6">
    <source>
        <dbReference type="ARBA" id="ARBA00022825"/>
    </source>
</evidence>